<dbReference type="InterPro" id="IPR050109">
    <property type="entry name" value="HTH-type_TetR-like_transc_reg"/>
</dbReference>
<dbReference type="Pfam" id="PF17932">
    <property type="entry name" value="TetR_C_24"/>
    <property type="match status" value="1"/>
</dbReference>
<dbReference type="PANTHER" id="PTHR30055">
    <property type="entry name" value="HTH-TYPE TRANSCRIPTIONAL REGULATOR RUTR"/>
    <property type="match status" value="1"/>
</dbReference>
<evidence type="ECO:0000256" key="3">
    <source>
        <dbReference type="ARBA" id="ARBA00023163"/>
    </source>
</evidence>
<feature type="DNA-binding region" description="H-T-H motif" evidence="4">
    <location>
        <begin position="32"/>
        <end position="51"/>
    </location>
</feature>
<dbReference type="Proteomes" id="UP000032309">
    <property type="component" value="Unassembled WGS sequence"/>
</dbReference>
<organism evidence="6 7">
    <name type="scientific">Candidatus Brocadia sinica JPN1</name>
    <dbReference type="NCBI Taxonomy" id="1197129"/>
    <lineage>
        <taxon>Bacteria</taxon>
        <taxon>Pseudomonadati</taxon>
        <taxon>Planctomycetota</taxon>
        <taxon>Candidatus Brocadiia</taxon>
        <taxon>Candidatus Brocadiales</taxon>
        <taxon>Candidatus Brocadiaceae</taxon>
        <taxon>Candidatus Brocadia</taxon>
    </lineage>
</organism>
<dbReference type="Gene3D" id="1.10.357.10">
    <property type="entry name" value="Tetracycline Repressor, domain 2"/>
    <property type="match status" value="1"/>
</dbReference>
<name>A0ABQ0JXS3_9BACT</name>
<proteinExistence type="predicted"/>
<dbReference type="SUPFAM" id="SSF48498">
    <property type="entry name" value="Tetracyclin repressor-like, C-terminal domain"/>
    <property type="match status" value="1"/>
</dbReference>
<reference evidence="7" key="1">
    <citation type="journal article" date="2015" name="Genome Announc.">
        <title>Draft Genome Sequence of an Anaerobic Ammonium-Oxidizing Bacterium, "Candidatus Brocadia sinica".</title>
        <authorList>
            <person name="Oshiki M."/>
            <person name="Shinyako-Hata K."/>
            <person name="Satoh H."/>
            <person name="Okabe S."/>
        </authorList>
    </citation>
    <scope>NUCLEOTIDE SEQUENCE [LARGE SCALE GENOMIC DNA]</scope>
    <source>
        <strain evidence="7">JPN1</strain>
    </source>
</reference>
<evidence type="ECO:0000256" key="2">
    <source>
        <dbReference type="ARBA" id="ARBA00023125"/>
    </source>
</evidence>
<dbReference type="PRINTS" id="PR00455">
    <property type="entry name" value="HTHTETR"/>
</dbReference>
<dbReference type="Pfam" id="PF00440">
    <property type="entry name" value="TetR_N"/>
    <property type="match status" value="1"/>
</dbReference>
<dbReference type="EMBL" id="BAFN01000001">
    <property type="protein sequence ID" value="GAN33513.1"/>
    <property type="molecule type" value="Genomic_DNA"/>
</dbReference>
<keyword evidence="3" id="KW-0804">Transcription</keyword>
<protein>
    <submittedName>
        <fullName evidence="6">TetR family transcriptional regulator protein</fullName>
    </submittedName>
</protein>
<dbReference type="InterPro" id="IPR036271">
    <property type="entry name" value="Tet_transcr_reg_TetR-rel_C_sf"/>
</dbReference>
<sequence length="199" mass="22613">MSTEKLDTEVRQDQIAQAALSLVASHGLKGLSMTRVARRVGIVPSAIYRHFKDKDAVLNAAIGYIQKGLLDNVTVVCKETSDPLDRLRRLLMLHVKLIRENQGIPRLIFSEDVYNGHPERKTRVYEIVKGYLDRVGEIVRQGQQEGQIRPGVEPATVSMIFLGMIQPAAILWHMSDGEFDVTKHTEKAWKIFYEYLIVK</sequence>
<dbReference type="InterPro" id="IPR001647">
    <property type="entry name" value="HTH_TetR"/>
</dbReference>
<dbReference type="SUPFAM" id="SSF46689">
    <property type="entry name" value="Homeodomain-like"/>
    <property type="match status" value="1"/>
</dbReference>
<dbReference type="InterPro" id="IPR009057">
    <property type="entry name" value="Homeodomain-like_sf"/>
</dbReference>
<evidence type="ECO:0000259" key="5">
    <source>
        <dbReference type="PROSITE" id="PS50977"/>
    </source>
</evidence>
<dbReference type="InterPro" id="IPR041490">
    <property type="entry name" value="KstR2_TetR_C"/>
</dbReference>
<comment type="caution">
    <text evidence="6">The sequence shown here is derived from an EMBL/GenBank/DDBJ whole genome shotgun (WGS) entry which is preliminary data.</text>
</comment>
<evidence type="ECO:0000256" key="1">
    <source>
        <dbReference type="ARBA" id="ARBA00023015"/>
    </source>
</evidence>
<keyword evidence="1" id="KW-0805">Transcription regulation</keyword>
<keyword evidence="2 4" id="KW-0238">DNA-binding</keyword>
<gene>
    <name evidence="6" type="ORF">BROSI_A2038</name>
</gene>
<dbReference type="RefSeq" id="WP_052563550.1">
    <property type="nucleotide sequence ID" value="NZ_BAFN01000001.1"/>
</dbReference>
<accession>A0ABQ0JXS3</accession>
<keyword evidence="7" id="KW-1185">Reference proteome</keyword>
<feature type="domain" description="HTH tetR-type" evidence="5">
    <location>
        <begin position="9"/>
        <end position="69"/>
    </location>
</feature>
<evidence type="ECO:0000313" key="7">
    <source>
        <dbReference type="Proteomes" id="UP000032309"/>
    </source>
</evidence>
<dbReference type="PROSITE" id="PS50977">
    <property type="entry name" value="HTH_TETR_2"/>
    <property type="match status" value="1"/>
</dbReference>
<evidence type="ECO:0000256" key="4">
    <source>
        <dbReference type="PROSITE-ProRule" id="PRU00335"/>
    </source>
</evidence>
<dbReference type="PANTHER" id="PTHR30055:SF240">
    <property type="entry name" value="HTH-TYPE TRANSCRIPTIONAL REGULATOR ACRR"/>
    <property type="match status" value="1"/>
</dbReference>
<evidence type="ECO:0000313" key="6">
    <source>
        <dbReference type="EMBL" id="GAN33513.1"/>
    </source>
</evidence>